<organism evidence="3 4">
    <name type="scientific">Paractinoplanes bogorensis</name>
    <dbReference type="NCBI Taxonomy" id="1610840"/>
    <lineage>
        <taxon>Bacteria</taxon>
        <taxon>Bacillati</taxon>
        <taxon>Actinomycetota</taxon>
        <taxon>Actinomycetes</taxon>
        <taxon>Micromonosporales</taxon>
        <taxon>Micromonosporaceae</taxon>
        <taxon>Paractinoplanes</taxon>
    </lineage>
</organism>
<keyword evidence="2" id="KW-0472">Membrane</keyword>
<name>A0ABS5YUH1_9ACTN</name>
<evidence type="ECO:0000256" key="2">
    <source>
        <dbReference type="SAM" id="Phobius"/>
    </source>
</evidence>
<protein>
    <submittedName>
        <fullName evidence="3">Uncharacterized protein</fullName>
    </submittedName>
</protein>
<dbReference type="Proteomes" id="UP001519654">
    <property type="component" value="Unassembled WGS sequence"/>
</dbReference>
<feature type="region of interest" description="Disordered" evidence="1">
    <location>
        <begin position="85"/>
        <end position="105"/>
    </location>
</feature>
<sequence length="213" mass="22747">MSHYDYGYGKPAPKRSKLPYVLGTVGAVVAFAIGGTAVVRIAGSSGSPVEIVAARPAEVVRTTAPAPAVTEDPVVIIPVNEATPVRTAKTPTPTPTPKKTPTYKGLTSRAWTSIAKNPTAHAGEKIVIYGRIGQYDSRTGSERMLANASNTPYENPAVYPVIFSGDAEMLGAYKVDQMFEAKADVVGWFTFETVKGGTKTVPELRIKSMLRIY</sequence>
<keyword evidence="2" id="KW-1133">Transmembrane helix</keyword>
<gene>
    <name evidence="3" type="ORF">KOI35_22860</name>
</gene>
<evidence type="ECO:0000313" key="3">
    <source>
        <dbReference type="EMBL" id="MBU2666348.1"/>
    </source>
</evidence>
<reference evidence="3 4" key="1">
    <citation type="submission" date="2021-06" db="EMBL/GenBank/DDBJ databases">
        <title>Actinoplanes lichenicola sp. nov., and Actinoplanes ovalisporus sp. nov., isolated from lichen in Thailand.</title>
        <authorList>
            <person name="Saeng-In P."/>
            <person name="Kanchanasin P."/>
            <person name="Yuki M."/>
            <person name="Kudo T."/>
            <person name="Ohkuma M."/>
            <person name="Phongsopitanun W."/>
            <person name="Tanasupawat S."/>
        </authorList>
    </citation>
    <scope>NUCLEOTIDE SEQUENCE [LARGE SCALE GENOMIC DNA]</scope>
    <source>
        <strain evidence="3 4">NBRC 110975</strain>
    </source>
</reference>
<keyword evidence="2" id="KW-0812">Transmembrane</keyword>
<evidence type="ECO:0000256" key="1">
    <source>
        <dbReference type="SAM" id="MobiDB-lite"/>
    </source>
</evidence>
<dbReference type="RefSeq" id="WP_215789792.1">
    <property type="nucleotide sequence ID" value="NZ_JAHKKG010000007.1"/>
</dbReference>
<keyword evidence="4" id="KW-1185">Reference proteome</keyword>
<accession>A0ABS5YUH1</accession>
<proteinExistence type="predicted"/>
<dbReference type="EMBL" id="JAHKKG010000007">
    <property type="protein sequence ID" value="MBU2666348.1"/>
    <property type="molecule type" value="Genomic_DNA"/>
</dbReference>
<feature type="transmembrane region" description="Helical" evidence="2">
    <location>
        <begin position="20"/>
        <end position="39"/>
    </location>
</feature>
<evidence type="ECO:0000313" key="4">
    <source>
        <dbReference type="Proteomes" id="UP001519654"/>
    </source>
</evidence>
<comment type="caution">
    <text evidence="3">The sequence shown here is derived from an EMBL/GenBank/DDBJ whole genome shotgun (WGS) entry which is preliminary data.</text>
</comment>